<dbReference type="STRING" id="1416806.CAL12_17665"/>
<keyword evidence="3" id="KW-1185">Reference proteome</keyword>
<proteinExistence type="predicted"/>
<sequence length="103" mass="11551">MKAGRTDEHDKPADAQATDQPQSKGREGPQRVAHELDKQQDWDKAAQDRGYQPGDQGGYKGDYDQGKYETRDFGFPKKEDSERRVGSRQAAPSEATPADTRKK</sequence>
<accession>A0A1W6YN86</accession>
<evidence type="ECO:0000313" key="2">
    <source>
        <dbReference type="EMBL" id="ARP82464.1"/>
    </source>
</evidence>
<dbReference type="AlphaFoldDB" id="A0A1W6YN86"/>
<feature type="compositionally biased region" description="Basic and acidic residues" evidence="1">
    <location>
        <begin position="61"/>
        <end position="85"/>
    </location>
</feature>
<gene>
    <name evidence="2" type="ORF">CAL12_17665</name>
</gene>
<organism evidence="2 3">
    <name type="scientific">Bordetella genomosp. 8</name>
    <dbReference type="NCBI Taxonomy" id="1416806"/>
    <lineage>
        <taxon>Bacteria</taxon>
        <taxon>Pseudomonadati</taxon>
        <taxon>Pseudomonadota</taxon>
        <taxon>Betaproteobacteria</taxon>
        <taxon>Burkholderiales</taxon>
        <taxon>Alcaligenaceae</taxon>
        <taxon>Bordetella</taxon>
    </lineage>
</organism>
<dbReference type="OrthoDB" id="8637435at2"/>
<feature type="compositionally biased region" description="Basic and acidic residues" evidence="1">
    <location>
        <begin position="24"/>
        <end position="47"/>
    </location>
</feature>
<name>A0A1W6YN86_9BORD</name>
<dbReference type="EMBL" id="CP021108">
    <property type="protein sequence ID" value="ARP82464.1"/>
    <property type="molecule type" value="Genomic_DNA"/>
</dbReference>
<feature type="region of interest" description="Disordered" evidence="1">
    <location>
        <begin position="1"/>
        <end position="103"/>
    </location>
</feature>
<dbReference type="Proteomes" id="UP000194151">
    <property type="component" value="Chromosome"/>
</dbReference>
<dbReference type="RefSeq" id="WP_086065830.1">
    <property type="nucleotide sequence ID" value="NZ_CP021108.1"/>
</dbReference>
<feature type="compositionally biased region" description="Basic and acidic residues" evidence="1">
    <location>
        <begin position="1"/>
        <end position="13"/>
    </location>
</feature>
<reference evidence="2 3" key="1">
    <citation type="submission" date="2017-05" db="EMBL/GenBank/DDBJ databases">
        <title>Complete and WGS of Bordetella genogroups.</title>
        <authorList>
            <person name="Spilker T."/>
            <person name="LiPuma J."/>
        </authorList>
    </citation>
    <scope>NUCLEOTIDE SEQUENCE [LARGE SCALE GENOMIC DNA]</scope>
    <source>
        <strain evidence="2 3">AU19157</strain>
    </source>
</reference>
<protein>
    <submittedName>
        <fullName evidence="2">Uncharacterized protein</fullName>
    </submittedName>
</protein>
<dbReference type="KEGG" id="bgv:CAL12_17665"/>
<evidence type="ECO:0000313" key="3">
    <source>
        <dbReference type="Proteomes" id="UP000194151"/>
    </source>
</evidence>
<evidence type="ECO:0000256" key="1">
    <source>
        <dbReference type="SAM" id="MobiDB-lite"/>
    </source>
</evidence>